<dbReference type="EMBL" id="WNYA01000339">
    <property type="protein sequence ID" value="KAG8548729.1"/>
    <property type="molecule type" value="Genomic_DNA"/>
</dbReference>
<accession>A0AAV6ZMJ1</accession>
<dbReference type="AlphaFoldDB" id="A0AAV6ZMJ1"/>
<evidence type="ECO:0000313" key="1">
    <source>
        <dbReference type="EMBL" id="KAG8548729.1"/>
    </source>
</evidence>
<evidence type="ECO:0008006" key="3">
    <source>
        <dbReference type="Google" id="ProtNLM"/>
    </source>
</evidence>
<comment type="caution">
    <text evidence="1">The sequence shown here is derived from an EMBL/GenBank/DDBJ whole genome shotgun (WGS) entry which is preliminary data.</text>
</comment>
<reference evidence="1" key="1">
    <citation type="thesis" date="2020" institute="ProQuest LLC" country="789 East Eisenhower Parkway, Ann Arbor, MI, USA">
        <title>Comparative Genomics and Chromosome Evolution.</title>
        <authorList>
            <person name="Mudd A.B."/>
        </authorList>
    </citation>
    <scope>NUCLEOTIDE SEQUENCE</scope>
    <source>
        <strain evidence="1">237g6f4</strain>
        <tissue evidence="1">Blood</tissue>
    </source>
</reference>
<organism evidence="1 2">
    <name type="scientific">Engystomops pustulosus</name>
    <name type="common">Tungara frog</name>
    <name type="synonym">Physalaemus pustulosus</name>
    <dbReference type="NCBI Taxonomy" id="76066"/>
    <lineage>
        <taxon>Eukaryota</taxon>
        <taxon>Metazoa</taxon>
        <taxon>Chordata</taxon>
        <taxon>Craniata</taxon>
        <taxon>Vertebrata</taxon>
        <taxon>Euteleostomi</taxon>
        <taxon>Amphibia</taxon>
        <taxon>Batrachia</taxon>
        <taxon>Anura</taxon>
        <taxon>Neobatrachia</taxon>
        <taxon>Hyloidea</taxon>
        <taxon>Leptodactylidae</taxon>
        <taxon>Leiuperinae</taxon>
        <taxon>Engystomops</taxon>
    </lineage>
</organism>
<evidence type="ECO:0000313" key="2">
    <source>
        <dbReference type="Proteomes" id="UP000824782"/>
    </source>
</evidence>
<protein>
    <recommendedName>
        <fullName evidence="3">Secreted protein</fullName>
    </recommendedName>
</protein>
<name>A0AAV6ZMJ1_ENGPU</name>
<sequence length="123" mass="13744">MDRWGTGVGPGTGARMLWTGLLFFFSPFLSREWFLSLLCTGVPLCSYPSCCRHPPDPGEPCEGWLNHLQRSLRICFTSKSFFPDTDIFSFLAMNKPKRSWKCAETPGSSLPQCTRSCGLETGP</sequence>
<gene>
    <name evidence="1" type="ORF">GDO81_024407</name>
</gene>
<dbReference type="Proteomes" id="UP000824782">
    <property type="component" value="Unassembled WGS sequence"/>
</dbReference>
<proteinExistence type="predicted"/>
<keyword evidence="2" id="KW-1185">Reference proteome</keyword>